<organism evidence="6 7">
    <name type="scientific">Luteimicrobium subarcticum</name>
    <dbReference type="NCBI Taxonomy" id="620910"/>
    <lineage>
        <taxon>Bacteria</taxon>
        <taxon>Bacillati</taxon>
        <taxon>Actinomycetota</taxon>
        <taxon>Actinomycetes</taxon>
        <taxon>Micrococcales</taxon>
        <taxon>Luteimicrobium</taxon>
    </lineage>
</organism>
<comment type="cofactor">
    <cofactor evidence="5">
        <name>Mg(2+)</name>
        <dbReference type="ChEBI" id="CHEBI:18420"/>
    </cofactor>
</comment>
<evidence type="ECO:0000256" key="4">
    <source>
        <dbReference type="PIRSR" id="PIRSR006806-1"/>
    </source>
</evidence>
<keyword evidence="5" id="KW-0460">Magnesium</keyword>
<dbReference type="GO" id="GO:0035999">
    <property type="term" value="P:tetrahydrofolate interconversion"/>
    <property type="evidence" value="ECO:0007669"/>
    <property type="project" value="TreeGrafter"/>
</dbReference>
<evidence type="ECO:0000256" key="3">
    <source>
        <dbReference type="ARBA" id="ARBA00022840"/>
    </source>
</evidence>
<dbReference type="EC" id="6.3.3.2" evidence="5"/>
<dbReference type="InterPro" id="IPR037171">
    <property type="entry name" value="NagB/RpiA_transferase-like"/>
</dbReference>
<evidence type="ECO:0000256" key="2">
    <source>
        <dbReference type="ARBA" id="ARBA00022741"/>
    </source>
</evidence>
<keyword evidence="6" id="KW-0436">Ligase</keyword>
<evidence type="ECO:0000313" key="7">
    <source>
        <dbReference type="Proteomes" id="UP000231586"/>
    </source>
</evidence>
<dbReference type="GO" id="GO:0005524">
    <property type="term" value="F:ATP binding"/>
    <property type="evidence" value="ECO:0007669"/>
    <property type="project" value="UniProtKB-KW"/>
</dbReference>
<reference evidence="6 7" key="1">
    <citation type="submission" date="2017-11" db="EMBL/GenBank/DDBJ databases">
        <title>Genomic Encyclopedia of Archaeal and Bacterial Type Strains, Phase II (KMG-II): From Individual Species to Whole Genera.</title>
        <authorList>
            <person name="Goeker M."/>
        </authorList>
    </citation>
    <scope>NUCLEOTIDE SEQUENCE [LARGE SCALE GENOMIC DNA]</scope>
    <source>
        <strain evidence="6 7">DSM 22413</strain>
    </source>
</reference>
<dbReference type="Gene3D" id="3.40.50.10420">
    <property type="entry name" value="NagB/RpiA/CoA transferase-like"/>
    <property type="match status" value="1"/>
</dbReference>
<evidence type="ECO:0000313" key="6">
    <source>
        <dbReference type="EMBL" id="PJI94047.1"/>
    </source>
</evidence>
<feature type="binding site" evidence="4">
    <location>
        <begin position="150"/>
        <end position="158"/>
    </location>
    <ligand>
        <name>ATP</name>
        <dbReference type="ChEBI" id="CHEBI:30616"/>
    </ligand>
</feature>
<dbReference type="InterPro" id="IPR002698">
    <property type="entry name" value="FTHF_cligase"/>
</dbReference>
<keyword evidence="7" id="KW-1185">Reference proteome</keyword>
<comment type="similarity">
    <text evidence="1 5">Belongs to the 5-formyltetrahydrofolate cyclo-ligase family.</text>
</comment>
<sequence length="210" mass="22632">MSGTAQPYLPSVGMDPVDAKETLRRMIRGVRGARSERLRREAADRLADVVESLPEIRGAACVATYAARPTEPGTLPLLERLGARGVRVLLPVLGTGLQRNWAVFDGADDLQVRAPGRPPEPGTPELPATAIGEADVVLVPALAVDTTGMRLGQGGGWYDRVLEHVREDARIVALVFPDEVYDADERPLPFEPHDRRVHAVATPAGCHELG</sequence>
<protein>
    <recommendedName>
        <fullName evidence="5">5-formyltetrahydrofolate cyclo-ligase</fullName>
        <ecNumber evidence="5">6.3.3.2</ecNumber>
    </recommendedName>
</protein>
<keyword evidence="5" id="KW-0479">Metal-binding</keyword>
<dbReference type="EMBL" id="PGTZ01000007">
    <property type="protein sequence ID" value="PJI94047.1"/>
    <property type="molecule type" value="Genomic_DNA"/>
</dbReference>
<keyword evidence="2 4" id="KW-0547">Nucleotide-binding</keyword>
<accession>A0A2M8WSX0</accession>
<dbReference type="NCBIfam" id="TIGR02727">
    <property type="entry name" value="MTHFS_bact"/>
    <property type="match status" value="1"/>
</dbReference>
<dbReference type="GO" id="GO:0009396">
    <property type="term" value="P:folic acid-containing compound biosynthetic process"/>
    <property type="evidence" value="ECO:0007669"/>
    <property type="project" value="TreeGrafter"/>
</dbReference>
<feature type="binding site" evidence="4">
    <location>
        <position position="71"/>
    </location>
    <ligand>
        <name>substrate</name>
    </ligand>
</feature>
<dbReference type="RefSeq" id="WP_100349640.1">
    <property type="nucleotide sequence ID" value="NZ_PGTZ01000007.1"/>
</dbReference>
<proteinExistence type="inferred from homology"/>
<evidence type="ECO:0000256" key="1">
    <source>
        <dbReference type="ARBA" id="ARBA00010638"/>
    </source>
</evidence>
<feature type="binding site" evidence="4">
    <location>
        <begin position="20"/>
        <end position="24"/>
    </location>
    <ligand>
        <name>ATP</name>
        <dbReference type="ChEBI" id="CHEBI:30616"/>
    </ligand>
</feature>
<dbReference type="OrthoDB" id="3242798at2"/>
<dbReference type="Proteomes" id="UP000231586">
    <property type="component" value="Unassembled WGS sequence"/>
</dbReference>
<dbReference type="PANTHER" id="PTHR23407:SF1">
    <property type="entry name" value="5-FORMYLTETRAHYDROFOLATE CYCLO-LIGASE"/>
    <property type="match status" value="1"/>
</dbReference>
<evidence type="ECO:0000256" key="5">
    <source>
        <dbReference type="RuleBase" id="RU361279"/>
    </source>
</evidence>
<dbReference type="InterPro" id="IPR024185">
    <property type="entry name" value="FTHF_cligase-like_sf"/>
</dbReference>
<dbReference type="PANTHER" id="PTHR23407">
    <property type="entry name" value="ATPASE INHIBITOR/5-FORMYLTETRAHYDROFOLATE CYCLO-LIGASE"/>
    <property type="match status" value="1"/>
</dbReference>
<gene>
    <name evidence="6" type="ORF">CLV34_1531</name>
</gene>
<dbReference type="GO" id="GO:0046872">
    <property type="term" value="F:metal ion binding"/>
    <property type="evidence" value="ECO:0007669"/>
    <property type="project" value="UniProtKB-KW"/>
</dbReference>
<dbReference type="SUPFAM" id="SSF100950">
    <property type="entry name" value="NagB/RpiA/CoA transferase-like"/>
    <property type="match status" value="1"/>
</dbReference>
<dbReference type="PIRSF" id="PIRSF006806">
    <property type="entry name" value="FTHF_cligase"/>
    <property type="match status" value="1"/>
</dbReference>
<comment type="caution">
    <text evidence="6">The sequence shown here is derived from an EMBL/GenBank/DDBJ whole genome shotgun (WGS) entry which is preliminary data.</text>
</comment>
<dbReference type="AlphaFoldDB" id="A0A2M8WSX0"/>
<dbReference type="Pfam" id="PF01812">
    <property type="entry name" value="5-FTHF_cyc-lig"/>
    <property type="match status" value="1"/>
</dbReference>
<dbReference type="GO" id="GO:0030272">
    <property type="term" value="F:5-formyltetrahydrofolate cyclo-ligase activity"/>
    <property type="evidence" value="ECO:0007669"/>
    <property type="project" value="UniProtKB-EC"/>
</dbReference>
<keyword evidence="3 4" id="KW-0067">ATP-binding</keyword>
<comment type="catalytic activity">
    <reaction evidence="5">
        <text>(6S)-5-formyl-5,6,7,8-tetrahydrofolate + ATP = (6R)-5,10-methenyltetrahydrofolate + ADP + phosphate</text>
        <dbReference type="Rhea" id="RHEA:10488"/>
        <dbReference type="ChEBI" id="CHEBI:30616"/>
        <dbReference type="ChEBI" id="CHEBI:43474"/>
        <dbReference type="ChEBI" id="CHEBI:57455"/>
        <dbReference type="ChEBI" id="CHEBI:57457"/>
        <dbReference type="ChEBI" id="CHEBI:456216"/>
        <dbReference type="EC" id="6.3.3.2"/>
    </reaction>
</comment>
<name>A0A2M8WSX0_9MICO</name>